<dbReference type="eggNOG" id="COG0739">
    <property type="taxonomic scope" value="Bacteria"/>
</dbReference>
<accession>A0A0H2VGW1</accession>
<dbReference type="KEGG" id="sep:SE_1489"/>
<evidence type="ECO:0000256" key="2">
    <source>
        <dbReference type="SAM" id="Phobius"/>
    </source>
</evidence>
<dbReference type="Gene3D" id="3.90.1720.10">
    <property type="entry name" value="endopeptidase domain like (from Nostoc punctiforme)"/>
    <property type="match status" value="1"/>
</dbReference>
<keyword evidence="2" id="KW-0472">Membrane</keyword>
<evidence type="ECO:0000256" key="1">
    <source>
        <dbReference type="ARBA" id="ARBA00006088"/>
    </source>
</evidence>
<comment type="similarity">
    <text evidence="1">In the N-terminal section; belongs to the N-acetylmuramoyl-L-alanine amidase 2 family.</text>
</comment>
<dbReference type="AlphaFoldDB" id="A0A0H2VGW1"/>
<dbReference type="SUPFAM" id="SSF54001">
    <property type="entry name" value="Cysteine proteinases"/>
    <property type="match status" value="1"/>
</dbReference>
<organism evidence="4 5">
    <name type="scientific">Staphylococcus epidermidis (strain ATCC 12228 / FDA PCI 1200)</name>
    <dbReference type="NCBI Taxonomy" id="176280"/>
    <lineage>
        <taxon>Bacteria</taxon>
        <taxon>Bacillati</taxon>
        <taxon>Bacillota</taxon>
        <taxon>Bacilli</taxon>
        <taxon>Bacillales</taxon>
        <taxon>Staphylococcaceae</taxon>
        <taxon>Staphylococcus</taxon>
    </lineage>
</organism>
<dbReference type="Pfam" id="PF01832">
    <property type="entry name" value="Glucosaminidase"/>
    <property type="match status" value="1"/>
</dbReference>
<gene>
    <name evidence="4" type="ordered locus">SE_1489</name>
</gene>
<dbReference type="InterPro" id="IPR038765">
    <property type="entry name" value="Papain-like_cys_pep_sf"/>
</dbReference>
<dbReference type="Pfam" id="PF05257">
    <property type="entry name" value="CHAP"/>
    <property type="match status" value="1"/>
</dbReference>
<dbReference type="PROSITE" id="PS50911">
    <property type="entry name" value="CHAP"/>
    <property type="match status" value="1"/>
</dbReference>
<keyword evidence="2" id="KW-0812">Transmembrane</keyword>
<evidence type="ECO:0000313" key="5">
    <source>
        <dbReference type="Proteomes" id="UP000001411"/>
    </source>
</evidence>
<dbReference type="InterPro" id="IPR007921">
    <property type="entry name" value="CHAP_dom"/>
</dbReference>
<feature type="transmembrane region" description="Helical" evidence="2">
    <location>
        <begin position="12"/>
        <end position="45"/>
    </location>
</feature>
<proteinExistence type="inferred from homology"/>
<dbReference type="PATRIC" id="fig|176280.10.peg.1452"/>
<feature type="domain" description="Peptidase C51" evidence="3">
    <location>
        <begin position="225"/>
        <end position="352"/>
    </location>
</feature>
<dbReference type="GO" id="GO:0004040">
    <property type="term" value="F:amidase activity"/>
    <property type="evidence" value="ECO:0007669"/>
    <property type="project" value="InterPro"/>
</dbReference>
<dbReference type="OrthoDB" id="9813368at2"/>
<dbReference type="InterPro" id="IPR002901">
    <property type="entry name" value="MGlyc_endo_b_GlcNAc-like_dom"/>
</dbReference>
<name>A0A0H2VGW1_STAES</name>
<keyword evidence="2" id="KW-1133">Transmembrane helix</keyword>
<dbReference type="RefSeq" id="WP_002484401.1">
    <property type="nucleotide sequence ID" value="NC_004461.1"/>
</dbReference>
<dbReference type="EMBL" id="AE015929">
    <property type="protein sequence ID" value="AAO05088.1"/>
    <property type="molecule type" value="Genomic_DNA"/>
</dbReference>
<reference evidence="4 5" key="1">
    <citation type="journal article" date="2003" name="Mol. Microbiol.">
        <title>Genome-based analysis of virulence genes in a non-biofilm-forming Staphylococcus epidermidis strain (ATCC 12228).</title>
        <authorList>
            <person name="Zhang Y.Q."/>
            <person name="Ren S.X."/>
            <person name="Li H.L."/>
            <person name="Wang Y.X."/>
            <person name="Fu G."/>
            <person name="Yang J."/>
            <person name="Qin Z.Q."/>
            <person name="Miao Y.G."/>
            <person name="Wang W.Y."/>
            <person name="Chen R.S."/>
            <person name="Shen Y."/>
            <person name="Chen Z."/>
            <person name="Yuan Z.H."/>
            <person name="Zhao G.P."/>
            <person name="Qu D."/>
            <person name="Danchin A."/>
            <person name="Wen Y.M."/>
        </authorList>
    </citation>
    <scope>NUCLEOTIDE SEQUENCE [LARGE SCALE GENOMIC DNA]</scope>
    <source>
        <strain evidence="5">ATCC 12228 / FDA PCI 1200</strain>
    </source>
</reference>
<dbReference type="Gene3D" id="1.10.530.10">
    <property type="match status" value="1"/>
</dbReference>
<dbReference type="eggNOG" id="COG3942">
    <property type="taxonomic scope" value="Bacteria"/>
</dbReference>
<dbReference type="Proteomes" id="UP000001411">
    <property type="component" value="Chromosome"/>
</dbReference>
<protein>
    <submittedName>
        <fullName evidence="4">Secretory antigen SsaA-like protein</fullName>
    </submittedName>
</protein>
<sequence length="356" mass="38564">MRNLITAMIKKKILLALLTSLSSGVFLLIGGIAVIVVLVVIIFIGGEESDGGSAGCGTVGGDLTMAQMKANFEPNAKGGILEGKSQYLLDLAKKNKIPQSLFVAILAQESGWGKSQNAIQHNNVASLMGNSNELWGYKTVEDNLEHYAKILKNEYIDKGLTTPETIGPKYAPTVNATNDSGHINNNWIPTAKLIMAQLEGKSSKDSKTESNIGCTTHQGETLEGLKKYHGNLPKTKHPEFGGNAYAFRQCTWWVYNRRLELGLPCDPFFGNGGDWGSTAPSKGYSVGKKPVQGAAVSWPPYVGGAGGYGHVAFVEKVLDGGKKIHISEHNWDVPYGYGERTIDVLPQMTFIYDKKK</sequence>
<evidence type="ECO:0000313" key="4">
    <source>
        <dbReference type="EMBL" id="AAO05088.1"/>
    </source>
</evidence>
<dbReference type="HOGENOM" id="CLU_016043_11_3_9"/>
<evidence type="ECO:0000259" key="3">
    <source>
        <dbReference type="PROSITE" id="PS50911"/>
    </source>
</evidence>